<proteinExistence type="predicted"/>
<keyword evidence="1" id="KW-0808">Transferase</keyword>
<reference evidence="1 2" key="1">
    <citation type="journal article" date="2018" name="Front. Plant Sci.">
        <title>Red Clover (Trifolium pratense) and Zigzag Clover (T. medium) - A Picture of Genomic Similarities and Differences.</title>
        <authorList>
            <person name="Dluhosova J."/>
            <person name="Istvanek J."/>
            <person name="Nedelnik J."/>
            <person name="Repkova J."/>
        </authorList>
    </citation>
    <scope>NUCLEOTIDE SEQUENCE [LARGE SCALE GENOMIC DNA]</scope>
    <source>
        <strain evidence="2">cv. 10/8</strain>
        <tissue evidence="1">Leaf</tissue>
    </source>
</reference>
<organism evidence="1 2">
    <name type="scientific">Trifolium medium</name>
    <dbReference type="NCBI Taxonomy" id="97028"/>
    <lineage>
        <taxon>Eukaryota</taxon>
        <taxon>Viridiplantae</taxon>
        <taxon>Streptophyta</taxon>
        <taxon>Embryophyta</taxon>
        <taxon>Tracheophyta</taxon>
        <taxon>Spermatophyta</taxon>
        <taxon>Magnoliopsida</taxon>
        <taxon>eudicotyledons</taxon>
        <taxon>Gunneridae</taxon>
        <taxon>Pentapetalae</taxon>
        <taxon>rosids</taxon>
        <taxon>fabids</taxon>
        <taxon>Fabales</taxon>
        <taxon>Fabaceae</taxon>
        <taxon>Papilionoideae</taxon>
        <taxon>50 kb inversion clade</taxon>
        <taxon>NPAAA clade</taxon>
        <taxon>Hologalegina</taxon>
        <taxon>IRL clade</taxon>
        <taxon>Trifolieae</taxon>
        <taxon>Trifolium</taxon>
    </lineage>
</organism>
<name>A0A392S653_9FABA</name>
<keyword evidence="1" id="KW-0695">RNA-directed DNA polymerase</keyword>
<dbReference type="EMBL" id="LXQA010327080">
    <property type="protein sequence ID" value="MCI44179.1"/>
    <property type="molecule type" value="Genomic_DNA"/>
</dbReference>
<dbReference type="AlphaFoldDB" id="A0A392S653"/>
<dbReference type="GO" id="GO:0003964">
    <property type="term" value="F:RNA-directed DNA polymerase activity"/>
    <property type="evidence" value="ECO:0007669"/>
    <property type="project" value="UniProtKB-KW"/>
</dbReference>
<protein>
    <submittedName>
        <fullName evidence="1">Putative non-LTR retroelement reverse transcriptase related protein</fullName>
    </submittedName>
</protein>
<dbReference type="PANTHER" id="PTHR36617:SF5">
    <property type="entry name" value="OS05G0421675 PROTEIN"/>
    <property type="match status" value="1"/>
</dbReference>
<evidence type="ECO:0000313" key="2">
    <source>
        <dbReference type="Proteomes" id="UP000265520"/>
    </source>
</evidence>
<comment type="caution">
    <text evidence="1">The sequence shown here is derived from an EMBL/GenBank/DDBJ whole genome shotgun (WGS) entry which is preliminary data.</text>
</comment>
<sequence length="83" mass="9637">RVLTARYGVERGRLLEGRKRGSTWWREIARIRDEGGESRGGWFGEHVVKKAGDGSDTFSWTDPWLDETPLCERFRRLLDLAES</sequence>
<accession>A0A392S653</accession>
<dbReference type="PANTHER" id="PTHR36617">
    <property type="entry name" value="PROTEIN, PUTATIVE-RELATED"/>
    <property type="match status" value="1"/>
</dbReference>
<evidence type="ECO:0000313" key="1">
    <source>
        <dbReference type="EMBL" id="MCI44179.1"/>
    </source>
</evidence>
<keyword evidence="1" id="KW-0548">Nucleotidyltransferase</keyword>
<keyword evidence="2" id="KW-1185">Reference proteome</keyword>
<feature type="non-terminal residue" evidence="1">
    <location>
        <position position="1"/>
    </location>
</feature>
<dbReference type="Proteomes" id="UP000265520">
    <property type="component" value="Unassembled WGS sequence"/>
</dbReference>